<name>A0A1D3TSZ6_9FIRM</name>
<dbReference type="GO" id="GO:0008422">
    <property type="term" value="F:beta-glucosidase activity"/>
    <property type="evidence" value="ECO:0007669"/>
    <property type="project" value="TreeGrafter"/>
</dbReference>
<dbReference type="PANTHER" id="PTHR10353">
    <property type="entry name" value="GLYCOSYL HYDROLASE"/>
    <property type="match status" value="1"/>
</dbReference>
<accession>A0A1D3TSZ6</accession>
<dbReference type="Proteomes" id="UP000199315">
    <property type="component" value="Unassembled WGS sequence"/>
</dbReference>
<dbReference type="GO" id="GO:0005829">
    <property type="term" value="C:cytosol"/>
    <property type="evidence" value="ECO:0007669"/>
    <property type="project" value="TreeGrafter"/>
</dbReference>
<dbReference type="OrthoDB" id="2339329at2"/>
<evidence type="ECO:0000256" key="3">
    <source>
        <dbReference type="ARBA" id="ARBA00023295"/>
    </source>
</evidence>
<sequence length="435" mass="49480">MRKFSSDFLLGAATAAHQVEGNNTNSDCWAMEHMENTCYTEPSLDAVDHYNRYEEDIRLMAKAGLNAYRFSLEWARIEPSEGVCDDQEIEHYRDVIRCCRKYGLEPVVTLHHFSSPIWVIRKGGWEAESIIDDFARYTHYVAAKLGSEMNYVCTINEANIGLQIAAIGERYKRQMMAQMSKNQADAGADSTDGAVQMGINLQKMMDNQKAVLEENKKIFGVEKVDNFTSMRTAEGDILIMRVHQAAKAVLKELCPHLHVGLTLSLHDMQVVEAGGERFAEKEWEEEFTHYLPYIMEDDFLGVQNYTRSLFGADGALPYPDGCEMTQMNYEFYPEALEHIIRKAAASFKGDLIVTENGIAVADDERRVAFIEKALDGVSNCIRDGIPVKGYCYWSLLDNFEWQKGYSMTFGLIAVDRATQTRMPKESLEYLGSWRQ</sequence>
<organism evidence="5 6">
    <name type="scientific">Anaerobium acetethylicum</name>
    <dbReference type="NCBI Taxonomy" id="1619234"/>
    <lineage>
        <taxon>Bacteria</taxon>
        <taxon>Bacillati</taxon>
        <taxon>Bacillota</taxon>
        <taxon>Clostridia</taxon>
        <taxon>Lachnospirales</taxon>
        <taxon>Lachnospiraceae</taxon>
        <taxon>Anaerobium</taxon>
    </lineage>
</organism>
<dbReference type="EMBL" id="FMKA01000007">
    <property type="protein sequence ID" value="SCP96971.1"/>
    <property type="molecule type" value="Genomic_DNA"/>
</dbReference>
<dbReference type="PRINTS" id="PR00131">
    <property type="entry name" value="GLHYDRLASE1"/>
</dbReference>
<evidence type="ECO:0000256" key="1">
    <source>
        <dbReference type="ARBA" id="ARBA00010838"/>
    </source>
</evidence>
<dbReference type="AlphaFoldDB" id="A0A1D3TSZ6"/>
<keyword evidence="6" id="KW-1185">Reference proteome</keyword>
<keyword evidence="3" id="KW-0326">Glycosidase</keyword>
<protein>
    <submittedName>
        <fullName evidence="5">Beta-glucosidase</fullName>
    </submittedName>
</protein>
<gene>
    <name evidence="5" type="ORF">SAMN05421730_100777</name>
</gene>
<dbReference type="PANTHER" id="PTHR10353:SF209">
    <property type="entry name" value="GALACTOLIPID GALACTOSYLTRANSFERASE SFR2, CHLOROPLASTIC"/>
    <property type="match status" value="1"/>
</dbReference>
<reference evidence="5 6" key="1">
    <citation type="submission" date="2016-09" db="EMBL/GenBank/DDBJ databases">
        <authorList>
            <person name="Capua I."/>
            <person name="De Benedictis P."/>
            <person name="Joannis T."/>
            <person name="Lombin L.H."/>
            <person name="Cattoli G."/>
        </authorList>
    </citation>
    <scope>NUCLEOTIDE SEQUENCE [LARGE SCALE GENOMIC DNA]</scope>
    <source>
        <strain evidence="5 6">GluBS11</strain>
    </source>
</reference>
<dbReference type="Pfam" id="PF00232">
    <property type="entry name" value="Glyco_hydro_1"/>
    <property type="match status" value="1"/>
</dbReference>
<dbReference type="STRING" id="1619234.SAMN05421730_100777"/>
<keyword evidence="2" id="KW-0378">Hydrolase</keyword>
<evidence type="ECO:0000313" key="5">
    <source>
        <dbReference type="EMBL" id="SCP96971.1"/>
    </source>
</evidence>
<dbReference type="Gene3D" id="3.20.20.80">
    <property type="entry name" value="Glycosidases"/>
    <property type="match status" value="1"/>
</dbReference>
<dbReference type="RefSeq" id="WP_091232599.1">
    <property type="nucleotide sequence ID" value="NZ_FMKA01000007.1"/>
</dbReference>
<dbReference type="SUPFAM" id="SSF51445">
    <property type="entry name" value="(Trans)glycosidases"/>
    <property type="match status" value="1"/>
</dbReference>
<evidence type="ECO:0000256" key="2">
    <source>
        <dbReference type="ARBA" id="ARBA00022801"/>
    </source>
</evidence>
<proteinExistence type="inferred from homology"/>
<evidence type="ECO:0000313" key="6">
    <source>
        <dbReference type="Proteomes" id="UP000199315"/>
    </source>
</evidence>
<dbReference type="GO" id="GO:0016052">
    <property type="term" value="P:carbohydrate catabolic process"/>
    <property type="evidence" value="ECO:0007669"/>
    <property type="project" value="TreeGrafter"/>
</dbReference>
<dbReference type="InterPro" id="IPR017853">
    <property type="entry name" value="GH"/>
</dbReference>
<dbReference type="InterPro" id="IPR001360">
    <property type="entry name" value="Glyco_hydro_1"/>
</dbReference>
<evidence type="ECO:0000256" key="4">
    <source>
        <dbReference type="RuleBase" id="RU003690"/>
    </source>
</evidence>
<comment type="similarity">
    <text evidence="1 4">Belongs to the glycosyl hydrolase 1 family.</text>
</comment>